<organism evidence="2 3">
    <name type="scientific">Actinocatenispora comari</name>
    <dbReference type="NCBI Taxonomy" id="2807577"/>
    <lineage>
        <taxon>Bacteria</taxon>
        <taxon>Bacillati</taxon>
        <taxon>Actinomycetota</taxon>
        <taxon>Actinomycetes</taxon>
        <taxon>Micromonosporales</taxon>
        <taxon>Micromonosporaceae</taxon>
        <taxon>Actinocatenispora</taxon>
    </lineage>
</organism>
<accession>A0A8J4AGP7</accession>
<dbReference type="InterPro" id="IPR050228">
    <property type="entry name" value="Carboxylesterase_BioH"/>
</dbReference>
<reference evidence="3" key="1">
    <citation type="journal article" date="2021" name="Int. J. Syst. Evol. Microbiol.">
        <title>Actinocatenispora comari sp. nov., an endophytic actinomycete isolated from aerial parts of Comarum salesowianum.</title>
        <authorList>
            <person name="Oyunbileg N."/>
            <person name="Iizaka Y."/>
            <person name="Hamada M."/>
            <person name="Davaapurev B.O."/>
            <person name="Fukumoto A."/>
            <person name="Tsetseg B."/>
            <person name="Kato F."/>
            <person name="Tamura T."/>
            <person name="Batkhuu J."/>
            <person name="Anzai Y."/>
        </authorList>
    </citation>
    <scope>NUCLEOTIDE SEQUENCE [LARGE SCALE GENOMIC DNA]</scope>
    <source>
        <strain evidence="3">NUM-2625</strain>
    </source>
</reference>
<dbReference type="GO" id="GO:0016787">
    <property type="term" value="F:hydrolase activity"/>
    <property type="evidence" value="ECO:0007669"/>
    <property type="project" value="UniProtKB-KW"/>
</dbReference>
<evidence type="ECO:0000259" key="1">
    <source>
        <dbReference type="Pfam" id="PF00561"/>
    </source>
</evidence>
<keyword evidence="2" id="KW-0378">Hydrolase</keyword>
<name>A0A8J4AGP7_9ACTN</name>
<dbReference type="SUPFAM" id="SSF53474">
    <property type="entry name" value="alpha/beta-Hydrolases"/>
    <property type="match status" value="1"/>
</dbReference>
<sequence length="242" mass="25120">MTIRHAQVRPDARMRWVELPGADPARVYVHGLGSSSPAYFAGTATHPAAERRCSLLVDLLGYGISDRPADFSYTLADQAGMLAAALDAAGVRAAEVVAHSMGGSVAVLLAAHRPGLVSRLVAVEANLDPAPRPRLDGWDESSFAAEGFARTLTAVGEEWAATMRLADPVAVYRSERSLGAADLRGTIAALPMPTVYVQGARSGPLAGAAALAEAGVEVRVVADAGHNVMLDNPDGFAAALAW</sequence>
<feature type="domain" description="AB hydrolase-1" evidence="1">
    <location>
        <begin position="27"/>
        <end position="160"/>
    </location>
</feature>
<dbReference type="PANTHER" id="PTHR43194">
    <property type="entry name" value="HYDROLASE ALPHA/BETA FOLD FAMILY"/>
    <property type="match status" value="1"/>
</dbReference>
<gene>
    <name evidence="2" type="ORF">NUM_36070</name>
</gene>
<dbReference type="Pfam" id="PF00561">
    <property type="entry name" value="Abhydrolase_1"/>
    <property type="match status" value="1"/>
</dbReference>
<evidence type="ECO:0000313" key="2">
    <source>
        <dbReference type="EMBL" id="GIL28353.1"/>
    </source>
</evidence>
<dbReference type="AlphaFoldDB" id="A0A8J4AGP7"/>
<dbReference type="InterPro" id="IPR000073">
    <property type="entry name" value="AB_hydrolase_1"/>
</dbReference>
<dbReference type="EMBL" id="BOPO01000063">
    <property type="protein sequence ID" value="GIL28353.1"/>
    <property type="molecule type" value="Genomic_DNA"/>
</dbReference>
<dbReference type="RefSeq" id="WP_225918664.1">
    <property type="nucleotide sequence ID" value="NZ_BOPO01000063.1"/>
</dbReference>
<keyword evidence="3" id="KW-1185">Reference proteome</keyword>
<evidence type="ECO:0000313" key="3">
    <source>
        <dbReference type="Proteomes" id="UP000614996"/>
    </source>
</evidence>
<proteinExistence type="predicted"/>
<dbReference type="InterPro" id="IPR029058">
    <property type="entry name" value="AB_hydrolase_fold"/>
</dbReference>
<dbReference type="Gene3D" id="3.40.50.1820">
    <property type="entry name" value="alpha/beta hydrolase"/>
    <property type="match status" value="1"/>
</dbReference>
<dbReference type="Proteomes" id="UP000614996">
    <property type="component" value="Unassembled WGS sequence"/>
</dbReference>
<dbReference type="PANTHER" id="PTHR43194:SF5">
    <property type="entry name" value="PIMELOYL-[ACYL-CARRIER PROTEIN] METHYL ESTER ESTERASE"/>
    <property type="match status" value="1"/>
</dbReference>
<comment type="caution">
    <text evidence="2">The sequence shown here is derived from an EMBL/GenBank/DDBJ whole genome shotgun (WGS) entry which is preliminary data.</text>
</comment>
<protein>
    <submittedName>
        <fullName evidence="2">Alpha/beta hydrolase</fullName>
    </submittedName>
</protein>